<organism evidence="3">
    <name type="scientific">Phallusia mammillata</name>
    <dbReference type="NCBI Taxonomy" id="59560"/>
    <lineage>
        <taxon>Eukaryota</taxon>
        <taxon>Metazoa</taxon>
        <taxon>Chordata</taxon>
        <taxon>Tunicata</taxon>
        <taxon>Ascidiacea</taxon>
        <taxon>Phlebobranchia</taxon>
        <taxon>Ascidiidae</taxon>
        <taxon>Phallusia</taxon>
    </lineage>
</organism>
<dbReference type="InterPro" id="IPR011029">
    <property type="entry name" value="DEATH-like_dom_sf"/>
</dbReference>
<protein>
    <submittedName>
        <fullName evidence="3">Uncharacterized protein LOC100181567</fullName>
    </submittedName>
</protein>
<keyword evidence="1" id="KW-0812">Transmembrane</keyword>
<name>A0A6F9DI56_9ASCI</name>
<evidence type="ECO:0000256" key="1">
    <source>
        <dbReference type="SAM" id="Phobius"/>
    </source>
</evidence>
<sequence>MYKTFIVLYVLFTSLHHFCESTKIPTYKHPTISKQLCFECPPGYRLESVGIEAKKCPTTPMGDPSFPNCIQCPEGYYSEQWNTLHYCREQDPCTKPYQFVLYHGRQTQPNICGCIHGFVDKHNCRPPNTKQCQQNTQMSKQPDLPTALTTQSLSERDNVNEPEVNLLISIGVCVAFVMICLILAIRLYIVSHQNEAKREHCKANGKFRKDVFKEAAKHVEQNLSPVYIHKFMRNGLDFDQNVIERITQGANGQPAKIIMNAIEHWKGQKPGTNVDDLISALENSGLQTIANEVKELVKRPHDADNCDLESLV</sequence>
<dbReference type="SUPFAM" id="SSF47986">
    <property type="entry name" value="DEATH domain"/>
    <property type="match status" value="1"/>
</dbReference>
<feature type="transmembrane region" description="Helical" evidence="1">
    <location>
        <begin position="166"/>
        <end position="189"/>
    </location>
</feature>
<dbReference type="CDD" id="cd01670">
    <property type="entry name" value="Death"/>
    <property type="match status" value="1"/>
</dbReference>
<keyword evidence="1" id="KW-1133">Transmembrane helix</keyword>
<gene>
    <name evidence="3" type="primary">LOC100181567</name>
</gene>
<reference evidence="3" key="1">
    <citation type="submission" date="2020-04" db="EMBL/GenBank/DDBJ databases">
        <authorList>
            <person name="Neveu A P."/>
        </authorList>
    </citation>
    <scope>NUCLEOTIDE SEQUENCE</scope>
    <source>
        <tissue evidence="3">Whole embryo</tissue>
    </source>
</reference>
<evidence type="ECO:0000313" key="3">
    <source>
        <dbReference type="EMBL" id="CAB3262668.1"/>
    </source>
</evidence>
<accession>A0A6F9DI56</accession>
<dbReference type="Gene3D" id="1.10.533.10">
    <property type="entry name" value="Death Domain, Fas"/>
    <property type="match status" value="1"/>
</dbReference>
<feature type="chain" id="PRO_5026179397" evidence="2">
    <location>
        <begin position="22"/>
        <end position="312"/>
    </location>
</feature>
<dbReference type="AlphaFoldDB" id="A0A6F9DI56"/>
<dbReference type="Gene3D" id="2.10.50.10">
    <property type="entry name" value="Tumor Necrosis Factor Receptor, subunit A, domain 2"/>
    <property type="match status" value="1"/>
</dbReference>
<proteinExistence type="evidence at transcript level"/>
<evidence type="ECO:0000256" key="2">
    <source>
        <dbReference type="SAM" id="SignalP"/>
    </source>
</evidence>
<feature type="signal peptide" evidence="2">
    <location>
        <begin position="1"/>
        <end position="21"/>
    </location>
</feature>
<keyword evidence="2" id="KW-0732">Signal</keyword>
<keyword evidence="1" id="KW-0472">Membrane</keyword>
<dbReference type="EMBL" id="LR786806">
    <property type="protein sequence ID" value="CAB3262668.1"/>
    <property type="molecule type" value="mRNA"/>
</dbReference>